<dbReference type="Proteomes" id="UP000813462">
    <property type="component" value="Unassembled WGS sequence"/>
</dbReference>
<comment type="caution">
    <text evidence="4">The sequence shown here is derived from an EMBL/GenBank/DDBJ whole genome shotgun (WGS) entry which is preliminary data.</text>
</comment>
<dbReference type="PROSITE" id="PS00772">
    <property type="entry name" value="BARWIN_2"/>
    <property type="match status" value="1"/>
</dbReference>
<protein>
    <recommendedName>
        <fullName evidence="3">Barwin domain-containing protein</fullName>
    </recommendedName>
</protein>
<dbReference type="InterPro" id="IPR018226">
    <property type="entry name" value="Barwin_CS"/>
</dbReference>
<dbReference type="PRINTS" id="PR00602">
    <property type="entry name" value="BARWIN"/>
</dbReference>
<dbReference type="AlphaFoldDB" id="A0A978VWQ8"/>
<feature type="domain" description="Barwin" evidence="3">
    <location>
        <begin position="51"/>
        <end position="97"/>
    </location>
</feature>
<feature type="signal peptide" evidence="2">
    <location>
        <begin position="1"/>
        <end position="28"/>
    </location>
</feature>
<dbReference type="PROSITE" id="PS51174">
    <property type="entry name" value="BARWIN_3"/>
    <property type="match status" value="2"/>
</dbReference>
<dbReference type="GO" id="GO:0042742">
    <property type="term" value="P:defense response to bacterium"/>
    <property type="evidence" value="ECO:0007669"/>
    <property type="project" value="InterPro"/>
</dbReference>
<dbReference type="Gene3D" id="2.40.40.10">
    <property type="entry name" value="RlpA-like domain"/>
    <property type="match status" value="2"/>
</dbReference>
<dbReference type="PANTHER" id="PTHR46351">
    <property type="entry name" value="WOUND-INDUCED PROTEIN WIN2"/>
    <property type="match status" value="1"/>
</dbReference>
<gene>
    <name evidence="4" type="ORF">FEM48_Zijuj02G0164900</name>
</gene>
<proteinExistence type="predicted"/>
<evidence type="ECO:0000256" key="1">
    <source>
        <dbReference type="ARBA" id="ARBA00023157"/>
    </source>
</evidence>
<organism evidence="4 5">
    <name type="scientific">Ziziphus jujuba var. spinosa</name>
    <dbReference type="NCBI Taxonomy" id="714518"/>
    <lineage>
        <taxon>Eukaryota</taxon>
        <taxon>Viridiplantae</taxon>
        <taxon>Streptophyta</taxon>
        <taxon>Embryophyta</taxon>
        <taxon>Tracheophyta</taxon>
        <taxon>Spermatophyta</taxon>
        <taxon>Magnoliopsida</taxon>
        <taxon>eudicotyledons</taxon>
        <taxon>Gunneridae</taxon>
        <taxon>Pentapetalae</taxon>
        <taxon>rosids</taxon>
        <taxon>fabids</taxon>
        <taxon>Rosales</taxon>
        <taxon>Rhamnaceae</taxon>
        <taxon>Paliureae</taxon>
        <taxon>Ziziphus</taxon>
    </lineage>
</organism>
<dbReference type="GO" id="GO:0004540">
    <property type="term" value="F:RNA nuclease activity"/>
    <property type="evidence" value="ECO:0007669"/>
    <property type="project" value="InterPro"/>
</dbReference>
<evidence type="ECO:0000313" key="5">
    <source>
        <dbReference type="Proteomes" id="UP000813462"/>
    </source>
</evidence>
<dbReference type="InterPro" id="IPR001153">
    <property type="entry name" value="Barwin_dom"/>
</dbReference>
<feature type="chain" id="PRO_5037709293" description="Barwin domain-containing protein" evidence="2">
    <location>
        <begin position="29"/>
        <end position="228"/>
    </location>
</feature>
<sequence length="228" mass="24157">MDKMQGKMVMSSLLVMLLITCLVGSGSAQSANNPRATYHLYNPQNIGIRFAACGKCLRVTNTATGAQAPVRIVDQYNNGGHDLDVNIFNQIDTNGAGVAGNVADKPLAKLVLETSVAASLAGVATLKITVLPPRTDRATVGAVAVIAGKGVHQMLQIRGHEFKRMVRIVDQCSNGVLDLDVGVFNQLDTDGNGYAQGHLVVNYQFVNCGNGLDVVNPLLSIIDNDLIN</sequence>
<feature type="domain" description="Barwin" evidence="3">
    <location>
        <begin position="166"/>
        <end position="210"/>
    </location>
</feature>
<dbReference type="PANTHER" id="PTHR46351:SF3">
    <property type="entry name" value="WOUND-INDUCED PROTEIN WIN2"/>
    <property type="match status" value="1"/>
</dbReference>
<evidence type="ECO:0000259" key="3">
    <source>
        <dbReference type="PROSITE" id="PS51174"/>
    </source>
</evidence>
<dbReference type="SUPFAM" id="SSF50685">
    <property type="entry name" value="Barwin-like endoglucanases"/>
    <property type="match status" value="2"/>
</dbReference>
<dbReference type="Pfam" id="PF00967">
    <property type="entry name" value="Barwin"/>
    <property type="match status" value="2"/>
</dbReference>
<dbReference type="GO" id="GO:0050832">
    <property type="term" value="P:defense response to fungus"/>
    <property type="evidence" value="ECO:0007669"/>
    <property type="project" value="InterPro"/>
</dbReference>
<dbReference type="PROSITE" id="PS00771">
    <property type="entry name" value="BARWIN_1"/>
    <property type="match status" value="1"/>
</dbReference>
<evidence type="ECO:0000313" key="4">
    <source>
        <dbReference type="EMBL" id="KAH7543253.1"/>
    </source>
</evidence>
<dbReference type="InterPro" id="IPR036908">
    <property type="entry name" value="RlpA-like_sf"/>
</dbReference>
<name>A0A978VWQ8_ZIZJJ</name>
<reference evidence="4" key="1">
    <citation type="journal article" date="2021" name="Front. Plant Sci.">
        <title>Chromosome-Scale Genome Assembly for Chinese Sour Jujube and Insights Into Its Genome Evolution and Domestication Signature.</title>
        <authorList>
            <person name="Shen L.-Y."/>
            <person name="Luo H."/>
            <person name="Wang X.-L."/>
            <person name="Wang X.-M."/>
            <person name="Qiu X.-J."/>
            <person name="Liu H."/>
            <person name="Zhou S.-S."/>
            <person name="Jia K.-H."/>
            <person name="Nie S."/>
            <person name="Bao Y.-T."/>
            <person name="Zhang R.-G."/>
            <person name="Yun Q.-Z."/>
            <person name="Chai Y.-H."/>
            <person name="Lu J.-Y."/>
            <person name="Li Y."/>
            <person name="Zhao S.-W."/>
            <person name="Mao J.-F."/>
            <person name="Jia S.-G."/>
            <person name="Mao Y.-M."/>
        </authorList>
    </citation>
    <scope>NUCLEOTIDE SEQUENCE</scope>
    <source>
        <strain evidence="4">AT0</strain>
        <tissue evidence="4">Leaf</tissue>
    </source>
</reference>
<dbReference type="EMBL" id="JAEACU010000002">
    <property type="protein sequence ID" value="KAH7543253.1"/>
    <property type="molecule type" value="Genomic_DNA"/>
</dbReference>
<dbReference type="InterPro" id="IPR044301">
    <property type="entry name" value="PR4"/>
</dbReference>
<keyword evidence="1" id="KW-1015">Disulfide bond</keyword>
<keyword evidence="2" id="KW-0732">Signal</keyword>
<evidence type="ECO:0000256" key="2">
    <source>
        <dbReference type="SAM" id="SignalP"/>
    </source>
</evidence>
<accession>A0A978VWQ8</accession>